<evidence type="ECO:0000313" key="2">
    <source>
        <dbReference type="Proteomes" id="UP000075840"/>
    </source>
</evidence>
<dbReference type="EMBL" id="APCN01007340">
    <property type="status" value="NOT_ANNOTATED_CDS"/>
    <property type="molecule type" value="Genomic_DNA"/>
</dbReference>
<accession>A0A182HYZ1</accession>
<dbReference type="AlphaFoldDB" id="A0A182HYZ1"/>
<organism evidence="1 2">
    <name type="scientific">Anopheles arabiensis</name>
    <name type="common">Mosquito</name>
    <dbReference type="NCBI Taxonomy" id="7173"/>
    <lineage>
        <taxon>Eukaryota</taxon>
        <taxon>Metazoa</taxon>
        <taxon>Ecdysozoa</taxon>
        <taxon>Arthropoda</taxon>
        <taxon>Hexapoda</taxon>
        <taxon>Insecta</taxon>
        <taxon>Pterygota</taxon>
        <taxon>Neoptera</taxon>
        <taxon>Endopterygota</taxon>
        <taxon>Diptera</taxon>
        <taxon>Nematocera</taxon>
        <taxon>Culicoidea</taxon>
        <taxon>Culicidae</taxon>
        <taxon>Anophelinae</taxon>
        <taxon>Anopheles</taxon>
    </lineage>
</organism>
<protein>
    <submittedName>
        <fullName evidence="1">Uncharacterized protein</fullName>
    </submittedName>
</protein>
<proteinExistence type="predicted"/>
<evidence type="ECO:0000313" key="1">
    <source>
        <dbReference type="EnsemblMetazoa" id="AARA006519-PA"/>
    </source>
</evidence>
<dbReference type="Proteomes" id="UP000075840">
    <property type="component" value="Unassembled WGS sequence"/>
</dbReference>
<dbReference type="VEuPathDB" id="VectorBase:AARA006519"/>
<dbReference type="EnsemblMetazoa" id="AARA006519-RA">
    <property type="protein sequence ID" value="AARA006519-PA"/>
    <property type="gene ID" value="AARA006519"/>
</dbReference>
<keyword evidence="2" id="KW-1185">Reference proteome</keyword>
<name>A0A182HYZ1_ANOAR</name>
<sequence length="55" mass="6524">MKTFTRVDENSKTLYTVLAILHFNQIHRAIYGNAYYNCNPIVEISRMINWNEDCV</sequence>
<reference evidence="1" key="1">
    <citation type="submission" date="2022-08" db="UniProtKB">
        <authorList>
            <consortium name="EnsemblMetazoa"/>
        </authorList>
    </citation>
    <scope>IDENTIFICATION</scope>
    <source>
        <strain evidence="1">Dongola</strain>
    </source>
</reference>